<organism evidence="3 4">
    <name type="scientific">Propionigenium maris DSM 9537</name>
    <dbReference type="NCBI Taxonomy" id="1123000"/>
    <lineage>
        <taxon>Bacteria</taxon>
        <taxon>Fusobacteriati</taxon>
        <taxon>Fusobacteriota</taxon>
        <taxon>Fusobacteriia</taxon>
        <taxon>Fusobacteriales</taxon>
        <taxon>Fusobacteriaceae</taxon>
        <taxon>Propionigenium</taxon>
    </lineage>
</organism>
<dbReference type="PIRSF" id="PIRSF005962">
    <property type="entry name" value="Pept_M20D_amidohydro"/>
    <property type="match status" value="1"/>
</dbReference>
<keyword evidence="1" id="KW-0464">Manganese</keyword>
<proteinExistence type="predicted"/>
<dbReference type="Pfam" id="PF07687">
    <property type="entry name" value="M20_dimer"/>
    <property type="match status" value="1"/>
</dbReference>
<feature type="binding site" evidence="1">
    <location>
        <position position="85"/>
    </location>
    <ligand>
        <name>Mn(2+)</name>
        <dbReference type="ChEBI" id="CHEBI:29035"/>
        <label>2</label>
    </ligand>
</feature>
<feature type="binding site" evidence="1">
    <location>
        <position position="87"/>
    </location>
    <ligand>
        <name>Mn(2+)</name>
        <dbReference type="ChEBI" id="CHEBI:29035"/>
        <label>2</label>
    </ligand>
</feature>
<dbReference type="GO" id="GO:0016787">
    <property type="term" value="F:hydrolase activity"/>
    <property type="evidence" value="ECO:0007669"/>
    <property type="project" value="InterPro"/>
</dbReference>
<dbReference type="InterPro" id="IPR011650">
    <property type="entry name" value="Peptidase_M20_dimer"/>
</dbReference>
<evidence type="ECO:0000313" key="4">
    <source>
        <dbReference type="Proteomes" id="UP001144471"/>
    </source>
</evidence>
<dbReference type="Gene3D" id="3.30.70.360">
    <property type="match status" value="1"/>
</dbReference>
<gene>
    <name evidence="3" type="ORF">PM10SUCC1_27240</name>
</gene>
<dbReference type="NCBIfam" id="TIGR01891">
    <property type="entry name" value="amidohydrolases"/>
    <property type="match status" value="1"/>
</dbReference>
<dbReference type="Gene3D" id="3.40.630.10">
    <property type="entry name" value="Zn peptidases"/>
    <property type="match status" value="1"/>
</dbReference>
<evidence type="ECO:0000313" key="3">
    <source>
        <dbReference type="EMBL" id="GLI57210.1"/>
    </source>
</evidence>
<dbReference type="Proteomes" id="UP001144471">
    <property type="component" value="Unassembled WGS sequence"/>
</dbReference>
<protein>
    <submittedName>
        <fullName evidence="3">Peptidase</fullName>
    </submittedName>
</protein>
<feature type="binding site" evidence="1">
    <location>
        <position position="120"/>
    </location>
    <ligand>
        <name>Mn(2+)</name>
        <dbReference type="ChEBI" id="CHEBI:29035"/>
        <label>2</label>
    </ligand>
</feature>
<dbReference type="PANTHER" id="PTHR11014">
    <property type="entry name" value="PEPTIDASE M20 FAMILY MEMBER"/>
    <property type="match status" value="1"/>
</dbReference>
<dbReference type="AlphaFoldDB" id="A0A9W6GNJ8"/>
<dbReference type="InterPro" id="IPR017439">
    <property type="entry name" value="Amidohydrolase"/>
</dbReference>
<dbReference type="RefSeq" id="WP_281836710.1">
    <property type="nucleotide sequence ID" value="NZ_BSDY01000014.1"/>
</dbReference>
<sequence length="363" mass="39234">MSYYLFKSFEILHKIPERGFCEEQTSKFIGDELTKLGMEVRRGVGGTGVVAVHDSGVPGPVVALRADMDALEFEIEGKKVLKHACGHDAHSAMVLSATKELMEGGIRRGKFYSVFQPAEELGKGALAMIDSGEINEVEEMFGIHLRPYNEKPLGKATCALVHNSSYKISVRIRGKLAHGARPHLGINAAEAAVMAVNGVNSIRLDPGKSYSVKVTRIRTGGNSLNTIPDDVELAFDLRAENNDLMEKLLEKAKGAIKGGAEALGAVAEFTDISGIPAAEYSEEMVQLAREAVTDVLGECDDPLMTAGGEDFHFFSKKANIKTAYIGLGADLRPGLHDPHMTFDKNSLVAGKEILKKLIIKRLG</sequence>
<accession>A0A9W6GNJ8</accession>
<reference evidence="3" key="1">
    <citation type="submission" date="2022-12" db="EMBL/GenBank/DDBJ databases">
        <title>Reference genome sequencing for broad-spectrum identification of bacterial and archaeal isolates by mass spectrometry.</title>
        <authorList>
            <person name="Sekiguchi Y."/>
            <person name="Tourlousse D.M."/>
        </authorList>
    </citation>
    <scope>NUCLEOTIDE SEQUENCE</scope>
    <source>
        <strain evidence="3">10succ1</strain>
    </source>
</reference>
<evidence type="ECO:0000256" key="1">
    <source>
        <dbReference type="PIRSR" id="PIRSR005962-1"/>
    </source>
</evidence>
<dbReference type="EMBL" id="BSDY01000014">
    <property type="protein sequence ID" value="GLI57210.1"/>
    <property type="molecule type" value="Genomic_DNA"/>
</dbReference>
<comment type="cofactor">
    <cofactor evidence="1">
        <name>Mn(2+)</name>
        <dbReference type="ChEBI" id="CHEBI:29035"/>
    </cofactor>
    <text evidence="1">The Mn(2+) ion enhances activity.</text>
</comment>
<dbReference type="Pfam" id="PF01546">
    <property type="entry name" value="Peptidase_M20"/>
    <property type="match status" value="1"/>
</dbReference>
<feature type="domain" description="Peptidase M20 dimerisation" evidence="2">
    <location>
        <begin position="168"/>
        <end position="257"/>
    </location>
</feature>
<comment type="caution">
    <text evidence="3">The sequence shown here is derived from an EMBL/GenBank/DDBJ whole genome shotgun (WGS) entry which is preliminary data.</text>
</comment>
<dbReference type="PANTHER" id="PTHR11014:SF122">
    <property type="entry name" value="AMIDOHYDROLASE AMHX"/>
    <property type="match status" value="1"/>
</dbReference>
<feature type="binding site" evidence="1">
    <location>
        <position position="336"/>
    </location>
    <ligand>
        <name>Mn(2+)</name>
        <dbReference type="ChEBI" id="CHEBI:29035"/>
        <label>2</label>
    </ligand>
</feature>
<evidence type="ECO:0000259" key="2">
    <source>
        <dbReference type="Pfam" id="PF07687"/>
    </source>
</evidence>
<dbReference type="InterPro" id="IPR002933">
    <property type="entry name" value="Peptidase_M20"/>
</dbReference>
<keyword evidence="1" id="KW-0479">Metal-binding</keyword>
<dbReference type="SUPFAM" id="SSF55031">
    <property type="entry name" value="Bacterial exopeptidase dimerisation domain"/>
    <property type="match status" value="1"/>
</dbReference>
<feature type="binding site" evidence="1">
    <location>
        <position position="144"/>
    </location>
    <ligand>
        <name>Mn(2+)</name>
        <dbReference type="ChEBI" id="CHEBI:29035"/>
        <label>2</label>
    </ligand>
</feature>
<dbReference type="InterPro" id="IPR036264">
    <property type="entry name" value="Bact_exopeptidase_dim_dom"/>
</dbReference>
<dbReference type="SUPFAM" id="SSF53187">
    <property type="entry name" value="Zn-dependent exopeptidases"/>
    <property type="match status" value="1"/>
</dbReference>
<dbReference type="GO" id="GO:0046872">
    <property type="term" value="F:metal ion binding"/>
    <property type="evidence" value="ECO:0007669"/>
    <property type="project" value="UniProtKB-KW"/>
</dbReference>
<name>A0A9W6GNJ8_9FUSO</name>
<keyword evidence="4" id="KW-1185">Reference proteome</keyword>